<proteinExistence type="predicted"/>
<comment type="caution">
    <text evidence="1">The sequence shown here is derived from an EMBL/GenBank/DDBJ whole genome shotgun (WGS) entry which is preliminary data.</text>
</comment>
<organism evidence="1 2">
    <name type="scientific">Neurospora hispaniola</name>
    <dbReference type="NCBI Taxonomy" id="588809"/>
    <lineage>
        <taxon>Eukaryota</taxon>
        <taxon>Fungi</taxon>
        <taxon>Dikarya</taxon>
        <taxon>Ascomycota</taxon>
        <taxon>Pezizomycotina</taxon>
        <taxon>Sordariomycetes</taxon>
        <taxon>Sordariomycetidae</taxon>
        <taxon>Sordariales</taxon>
        <taxon>Sordariaceae</taxon>
        <taxon>Neurospora</taxon>
    </lineage>
</organism>
<dbReference type="Proteomes" id="UP001285908">
    <property type="component" value="Unassembled WGS sequence"/>
</dbReference>
<sequence>MMSGRDGLSRPQTSLFLCISLSQHLQDSIAITPRFFHVSDDHSRVLQFLVLPLHFLSHGLTDNSYSIQGKGSWRGSLRSRFECHAAFVAWFLCCMSLPPSCVGRQQSIRRGTFTPCQARTTEDPAVYRLNEVRARGRYGCFDHLQRGIPIATFFELHLLGRRAMSWGRKCSYRRYCLRICGNPSSRE</sequence>
<reference evidence="1 2" key="1">
    <citation type="journal article" date="2023" name="Mol. Phylogenet. Evol.">
        <title>Genome-scale phylogeny and comparative genomics of the fungal order Sordariales.</title>
        <authorList>
            <person name="Hensen N."/>
            <person name="Bonometti L."/>
            <person name="Westerberg I."/>
            <person name="Brannstrom I.O."/>
            <person name="Guillou S."/>
            <person name="Cros-Aarteil S."/>
            <person name="Calhoun S."/>
            <person name="Haridas S."/>
            <person name="Kuo A."/>
            <person name="Mondo S."/>
            <person name="Pangilinan J."/>
            <person name="Riley R."/>
            <person name="LaButti K."/>
            <person name="Andreopoulos B."/>
            <person name="Lipzen A."/>
            <person name="Chen C."/>
            <person name="Yan M."/>
            <person name="Daum C."/>
            <person name="Ng V."/>
            <person name="Clum A."/>
            <person name="Steindorff A."/>
            <person name="Ohm R.A."/>
            <person name="Martin F."/>
            <person name="Silar P."/>
            <person name="Natvig D.O."/>
            <person name="Lalanne C."/>
            <person name="Gautier V."/>
            <person name="Ament-Velasquez S.L."/>
            <person name="Kruys A."/>
            <person name="Hutchinson M.I."/>
            <person name="Powell A.J."/>
            <person name="Barry K."/>
            <person name="Miller A.N."/>
            <person name="Grigoriev I.V."/>
            <person name="Debuchy R."/>
            <person name="Gladieux P."/>
            <person name="Hiltunen Thoren M."/>
            <person name="Johannesson H."/>
        </authorList>
    </citation>
    <scope>NUCLEOTIDE SEQUENCE [LARGE SCALE GENOMIC DNA]</scope>
    <source>
        <strain evidence="1 2">FGSC 10403</strain>
    </source>
</reference>
<evidence type="ECO:0000313" key="1">
    <source>
        <dbReference type="EMBL" id="KAK3490726.1"/>
    </source>
</evidence>
<protein>
    <submittedName>
        <fullName evidence="1">Uncharacterized protein</fullName>
    </submittedName>
</protein>
<dbReference type="GeneID" id="87870479"/>
<dbReference type="AlphaFoldDB" id="A0AAJ0MQC8"/>
<dbReference type="EMBL" id="JAULSX010000005">
    <property type="protein sequence ID" value="KAK3490726.1"/>
    <property type="molecule type" value="Genomic_DNA"/>
</dbReference>
<dbReference type="RefSeq" id="XP_062691909.1">
    <property type="nucleotide sequence ID" value="XM_062832857.1"/>
</dbReference>
<accession>A0AAJ0MQC8</accession>
<gene>
    <name evidence="1" type="ORF">B0T23DRAFT_168225</name>
</gene>
<keyword evidence="2" id="KW-1185">Reference proteome</keyword>
<evidence type="ECO:0000313" key="2">
    <source>
        <dbReference type="Proteomes" id="UP001285908"/>
    </source>
</evidence>
<name>A0AAJ0MQC8_9PEZI</name>